<feature type="transmembrane region" description="Helical" evidence="1">
    <location>
        <begin position="35"/>
        <end position="53"/>
    </location>
</feature>
<comment type="caution">
    <text evidence="2">The sequence shown here is derived from an EMBL/GenBank/DDBJ whole genome shotgun (WGS) entry which is preliminary data.</text>
</comment>
<evidence type="ECO:0000313" key="3">
    <source>
        <dbReference type="Proteomes" id="UP000305848"/>
    </source>
</evidence>
<proteinExistence type="predicted"/>
<feature type="transmembrane region" description="Helical" evidence="1">
    <location>
        <begin position="105"/>
        <end position="124"/>
    </location>
</feature>
<keyword evidence="1" id="KW-0472">Membrane</keyword>
<protein>
    <submittedName>
        <fullName evidence="2">Uncharacterized protein</fullName>
    </submittedName>
</protein>
<dbReference type="Proteomes" id="UP000305848">
    <property type="component" value="Unassembled WGS sequence"/>
</dbReference>
<dbReference type="RefSeq" id="WP_137264146.1">
    <property type="nucleotide sequence ID" value="NZ_SZQL01000037.1"/>
</dbReference>
<dbReference type="EMBL" id="SZQL01000037">
    <property type="protein sequence ID" value="TKK64273.1"/>
    <property type="molecule type" value="Genomic_DNA"/>
</dbReference>
<feature type="transmembrane region" description="Helical" evidence="1">
    <location>
        <begin position="77"/>
        <end position="98"/>
    </location>
</feature>
<evidence type="ECO:0000313" key="2">
    <source>
        <dbReference type="EMBL" id="TKK64273.1"/>
    </source>
</evidence>
<evidence type="ECO:0000256" key="1">
    <source>
        <dbReference type="SAM" id="Phobius"/>
    </source>
</evidence>
<feature type="transmembrane region" description="Helical" evidence="1">
    <location>
        <begin position="168"/>
        <end position="190"/>
    </location>
</feature>
<gene>
    <name evidence="2" type="ORF">FC093_22860</name>
</gene>
<name>A0A4V5UTC1_9BACT</name>
<keyword evidence="1" id="KW-0812">Transmembrane</keyword>
<keyword evidence="3" id="KW-1185">Reference proteome</keyword>
<keyword evidence="1" id="KW-1133">Transmembrane helix</keyword>
<organism evidence="2 3">
    <name type="scientific">Ilyomonas limi</name>
    <dbReference type="NCBI Taxonomy" id="2575867"/>
    <lineage>
        <taxon>Bacteria</taxon>
        <taxon>Pseudomonadati</taxon>
        <taxon>Bacteroidota</taxon>
        <taxon>Chitinophagia</taxon>
        <taxon>Chitinophagales</taxon>
        <taxon>Chitinophagaceae</taxon>
        <taxon>Ilyomonas</taxon>
    </lineage>
</organism>
<accession>A0A4V5UTC1</accession>
<reference evidence="2 3" key="1">
    <citation type="submission" date="2019-05" db="EMBL/GenBank/DDBJ databases">
        <title>Panacibacter sp. strain 17mud1-8 Genome sequencing and assembly.</title>
        <authorList>
            <person name="Chhetri G."/>
        </authorList>
    </citation>
    <scope>NUCLEOTIDE SEQUENCE [LARGE SCALE GENOMIC DNA]</scope>
    <source>
        <strain evidence="2 3">17mud1-8</strain>
    </source>
</reference>
<dbReference type="AlphaFoldDB" id="A0A4V5UTC1"/>
<feature type="transmembrane region" description="Helical" evidence="1">
    <location>
        <begin position="136"/>
        <end position="156"/>
    </location>
</feature>
<dbReference type="OrthoDB" id="754439at2"/>
<sequence length="231" mass="27737">MRSFLINELEPIAYATYMIALLLQFNQYKHERHWVLFLYYFFAATVLYAGIVLTEDGYTNLFPKNSKWHILTEGNNWSYNLLYIVNIFVFSWFFYILLHDKLKKRMVAVCCVCNVVLFTYVDIVFRKFFSDFNSTIYGLVFLTIVLYTLLYLHQLLRDIKEENLLADFDFWLICGYVLYYLGSFVIVIYYQNAGEHQRGNIWAMHNIILFICSLMLLTAYFRIPTYQKRPL</sequence>
<feature type="transmembrane region" description="Helical" evidence="1">
    <location>
        <begin position="202"/>
        <end position="221"/>
    </location>
</feature>